<dbReference type="GO" id="GO:0005634">
    <property type="term" value="C:nucleus"/>
    <property type="evidence" value="ECO:0007669"/>
    <property type="project" value="TreeGrafter"/>
</dbReference>
<evidence type="ECO:0000256" key="2">
    <source>
        <dbReference type="ARBA" id="ARBA00022771"/>
    </source>
</evidence>
<comment type="caution">
    <text evidence="8">The sequence shown here is derived from an EMBL/GenBank/DDBJ whole genome shotgun (WGS) entry which is preliminary data.</text>
</comment>
<proteinExistence type="predicted"/>
<keyword evidence="2 4" id="KW-0863">Zinc-finger</keyword>
<protein>
    <recommendedName>
        <fullName evidence="10">WLM domain-containing protein</fullName>
    </recommendedName>
</protein>
<evidence type="ECO:0008006" key="10">
    <source>
        <dbReference type="Google" id="ProtNLM"/>
    </source>
</evidence>
<keyword evidence="3" id="KW-0862">Zinc</keyword>
<dbReference type="InterPro" id="IPR013536">
    <property type="entry name" value="WLM_dom"/>
</dbReference>
<accession>A0A397GFD0</accession>
<dbReference type="PROSITE" id="PS51397">
    <property type="entry name" value="WLM"/>
    <property type="match status" value="1"/>
</dbReference>
<feature type="compositionally biased region" description="Polar residues" evidence="5">
    <location>
        <begin position="330"/>
        <end position="346"/>
    </location>
</feature>
<feature type="compositionally biased region" description="Polar residues" evidence="5">
    <location>
        <begin position="355"/>
        <end position="365"/>
    </location>
</feature>
<feature type="domain" description="WLM" evidence="7">
    <location>
        <begin position="1"/>
        <end position="195"/>
    </location>
</feature>
<reference evidence="8" key="1">
    <citation type="submission" date="2018-08" db="EMBL/GenBank/DDBJ databases">
        <title>Draft genome sequence of azole-resistant Aspergillus thermomutatus (Neosartorya pseudofischeri) strain HMR AF 39, isolated from a human nasal aspirate.</title>
        <authorList>
            <person name="Parent-Michaud M."/>
            <person name="Dufresne P.J."/>
            <person name="Fournier E."/>
            <person name="Martineau C."/>
            <person name="Moreira S."/>
            <person name="Perkins V."/>
            <person name="De Repentigny L."/>
            <person name="Dufresne S.F."/>
        </authorList>
    </citation>
    <scope>NUCLEOTIDE SEQUENCE [LARGE SCALE GENOMIC DNA]</scope>
    <source>
        <strain evidence="8">HMR AF 39</strain>
    </source>
</reference>
<evidence type="ECO:0000259" key="6">
    <source>
        <dbReference type="PROSITE" id="PS50199"/>
    </source>
</evidence>
<evidence type="ECO:0000313" key="8">
    <source>
        <dbReference type="EMBL" id="RHZ48126.1"/>
    </source>
</evidence>
<keyword evidence="1" id="KW-0479">Metal-binding</keyword>
<dbReference type="GO" id="GO:0006281">
    <property type="term" value="P:DNA repair"/>
    <property type="evidence" value="ECO:0007669"/>
    <property type="project" value="TreeGrafter"/>
</dbReference>
<dbReference type="InterPro" id="IPR053000">
    <property type="entry name" value="WSS1-like_metalloprotease"/>
</dbReference>
<evidence type="ECO:0000259" key="7">
    <source>
        <dbReference type="PROSITE" id="PS51397"/>
    </source>
</evidence>
<evidence type="ECO:0000313" key="9">
    <source>
        <dbReference type="Proteomes" id="UP000215305"/>
    </source>
</evidence>
<gene>
    <name evidence="8" type="ORF">CDV56_103395</name>
</gene>
<dbReference type="PROSITE" id="PS50199">
    <property type="entry name" value="ZF_RANBP2_2"/>
    <property type="match status" value="1"/>
</dbReference>
<evidence type="ECO:0000256" key="3">
    <source>
        <dbReference type="ARBA" id="ARBA00022833"/>
    </source>
</evidence>
<dbReference type="GeneID" id="38125369"/>
<evidence type="ECO:0000256" key="5">
    <source>
        <dbReference type="SAM" id="MobiDB-lite"/>
    </source>
</evidence>
<dbReference type="Proteomes" id="UP000215305">
    <property type="component" value="Unassembled WGS sequence"/>
</dbReference>
<dbReference type="VEuPathDB" id="FungiDB:CDV56_103395"/>
<dbReference type="Pfam" id="PF08325">
    <property type="entry name" value="WLM"/>
    <property type="match status" value="1"/>
</dbReference>
<evidence type="ECO:0000256" key="4">
    <source>
        <dbReference type="PROSITE-ProRule" id="PRU00322"/>
    </source>
</evidence>
<dbReference type="OrthoDB" id="261960at2759"/>
<dbReference type="PANTHER" id="PTHR46622:SF1">
    <property type="entry name" value="DNA-DEPENDENT METALLOPROTEASE WSS1"/>
    <property type="match status" value="1"/>
</dbReference>
<dbReference type="RefSeq" id="XP_026611848.1">
    <property type="nucleotide sequence ID" value="XM_026757014.1"/>
</dbReference>
<dbReference type="STRING" id="41047.A0A397GFD0"/>
<evidence type="ECO:0000256" key="1">
    <source>
        <dbReference type="ARBA" id="ARBA00022723"/>
    </source>
</evidence>
<dbReference type="Gene3D" id="4.10.1060.10">
    <property type="entry name" value="Zinc finger, RanBP2-type"/>
    <property type="match status" value="1"/>
</dbReference>
<dbReference type="PROSITE" id="PS01358">
    <property type="entry name" value="ZF_RANBP2_1"/>
    <property type="match status" value="1"/>
</dbReference>
<dbReference type="PANTHER" id="PTHR46622">
    <property type="entry name" value="DNA-DEPENDENT METALLOPROTEASE WSS1"/>
    <property type="match status" value="1"/>
</dbReference>
<dbReference type="GO" id="GO:0008237">
    <property type="term" value="F:metallopeptidase activity"/>
    <property type="evidence" value="ECO:0007669"/>
    <property type="project" value="TreeGrafter"/>
</dbReference>
<keyword evidence="9" id="KW-1185">Reference proteome</keyword>
<dbReference type="InterPro" id="IPR001876">
    <property type="entry name" value="Znf_RanBP2"/>
</dbReference>
<dbReference type="GO" id="GO:0008270">
    <property type="term" value="F:zinc ion binding"/>
    <property type="evidence" value="ECO:0007669"/>
    <property type="project" value="UniProtKB-KW"/>
</dbReference>
<feature type="region of interest" description="Disordered" evidence="5">
    <location>
        <begin position="250"/>
        <end position="294"/>
    </location>
</feature>
<dbReference type="AlphaFoldDB" id="A0A397GFD0"/>
<name>A0A397GFD0_ASPTH</name>
<feature type="domain" description="RanBP2-type" evidence="6">
    <location>
        <begin position="298"/>
        <end position="327"/>
    </location>
</feature>
<sequence>MRELDPLVSEYQHDKHRPREAEALLMLRKIASLVKPIMRQRAWRVGTLSEFYPQQRNLLGLNVNAGQKICLRLRYPSDERQFLPLEQVVDTMLHELCHIVHGPHNQHFHALWNQLRDEHEELVMKGYTGEGFLSQGKRLGGRNMPIDEARRVARAAAERRRTLSAGSGQRLGGTPVLRGTDMRRIIAEAAQRRIDVTKGCASGADNSVELAEEASRNGFRTKAEEDDANERAIMEAYIDLIQQEERERYGPSYIPPSQELPAGPRSSLSPPPTPENTKPTPSTQPRDPIDLTFDNTSYEQPWTCPTCTLENPANFLCCDACASERPRPSATRSLPGPSTTGLCSTDSRNKKKRPISQSASQTVSKNRTRAVETLAALDSSIAKRPLGWICQTCGTFMETEWWTCSNCGMLKQVS</sequence>
<feature type="region of interest" description="Disordered" evidence="5">
    <location>
        <begin position="325"/>
        <end position="367"/>
    </location>
</feature>
<organism evidence="8 9">
    <name type="scientific">Aspergillus thermomutatus</name>
    <name type="common">Neosartorya pseudofischeri</name>
    <dbReference type="NCBI Taxonomy" id="41047"/>
    <lineage>
        <taxon>Eukaryota</taxon>
        <taxon>Fungi</taxon>
        <taxon>Dikarya</taxon>
        <taxon>Ascomycota</taxon>
        <taxon>Pezizomycotina</taxon>
        <taxon>Eurotiomycetes</taxon>
        <taxon>Eurotiomycetidae</taxon>
        <taxon>Eurotiales</taxon>
        <taxon>Aspergillaceae</taxon>
        <taxon>Aspergillus</taxon>
        <taxon>Aspergillus subgen. Fumigati</taxon>
    </lineage>
</organism>
<dbReference type="EMBL" id="NKHU02000204">
    <property type="protein sequence ID" value="RHZ48126.1"/>
    <property type="molecule type" value="Genomic_DNA"/>
</dbReference>